<gene>
    <name evidence="1" type="ORF">SDC9_145790</name>
</gene>
<protein>
    <submittedName>
        <fullName evidence="1">Uncharacterized protein</fullName>
    </submittedName>
</protein>
<comment type="caution">
    <text evidence="1">The sequence shown here is derived from an EMBL/GenBank/DDBJ whole genome shotgun (WGS) entry which is preliminary data.</text>
</comment>
<name>A0A645ED66_9ZZZZ</name>
<sequence>MFKRFRFLAAGLLVLSLLAPGAPVFVQQDGMHGVQADAATADWRRLLQVTSIERMVRELPTYFTQGLDQAKAQGMPVPPEVEAALKAVADEVFGFEKLQPAAAPTLPPTANAGPRPCMT</sequence>
<dbReference type="EMBL" id="VSSQ01044744">
    <property type="protein sequence ID" value="MPM98602.1"/>
    <property type="molecule type" value="Genomic_DNA"/>
</dbReference>
<evidence type="ECO:0000313" key="1">
    <source>
        <dbReference type="EMBL" id="MPM98602.1"/>
    </source>
</evidence>
<organism evidence="1">
    <name type="scientific">bioreactor metagenome</name>
    <dbReference type="NCBI Taxonomy" id="1076179"/>
    <lineage>
        <taxon>unclassified sequences</taxon>
        <taxon>metagenomes</taxon>
        <taxon>ecological metagenomes</taxon>
    </lineage>
</organism>
<reference evidence="1" key="1">
    <citation type="submission" date="2019-08" db="EMBL/GenBank/DDBJ databases">
        <authorList>
            <person name="Kucharzyk K."/>
            <person name="Murdoch R.W."/>
            <person name="Higgins S."/>
            <person name="Loffler F."/>
        </authorList>
    </citation>
    <scope>NUCLEOTIDE SEQUENCE</scope>
</reference>
<accession>A0A645ED66</accession>
<dbReference type="AlphaFoldDB" id="A0A645ED66"/>
<proteinExistence type="predicted"/>